<dbReference type="SUPFAM" id="SSF74982">
    <property type="entry name" value="Small protein B (SmpB)"/>
    <property type="match status" value="1"/>
</dbReference>
<dbReference type="Pfam" id="PF01668">
    <property type="entry name" value="SmpB"/>
    <property type="match status" value="1"/>
</dbReference>
<reference evidence="5" key="2">
    <citation type="journal article" date="2021" name="PeerJ">
        <title>Extensive microbial diversity within the chicken gut microbiome revealed by metagenomics and culture.</title>
        <authorList>
            <person name="Gilroy R."/>
            <person name="Ravi A."/>
            <person name="Getino M."/>
            <person name="Pursley I."/>
            <person name="Horton D.L."/>
            <person name="Alikhan N.F."/>
            <person name="Baker D."/>
            <person name="Gharbi K."/>
            <person name="Hall N."/>
            <person name="Watson M."/>
            <person name="Adriaenssens E.M."/>
            <person name="Foster-Nyarko E."/>
            <person name="Jarju S."/>
            <person name="Secka A."/>
            <person name="Antonio M."/>
            <person name="Oren A."/>
            <person name="Chaudhuri R.R."/>
            <person name="La Ragione R."/>
            <person name="Hildebrand F."/>
            <person name="Pallen M.J."/>
        </authorList>
    </citation>
    <scope>NUCLEOTIDE SEQUENCE</scope>
    <source>
        <strain evidence="5">ChiHcec3-6078</strain>
    </source>
</reference>
<evidence type="ECO:0000256" key="2">
    <source>
        <dbReference type="ARBA" id="ARBA00022884"/>
    </source>
</evidence>
<dbReference type="GO" id="GO:0005829">
    <property type="term" value="C:cytosol"/>
    <property type="evidence" value="ECO:0007669"/>
    <property type="project" value="TreeGrafter"/>
</dbReference>
<protein>
    <recommendedName>
        <fullName evidence="3">SsrA-binding protein</fullName>
    </recommendedName>
    <alternativeName>
        <fullName evidence="3">Small protein B</fullName>
    </alternativeName>
</protein>
<dbReference type="Gene3D" id="2.40.280.10">
    <property type="match status" value="1"/>
</dbReference>
<dbReference type="InterPro" id="IPR023620">
    <property type="entry name" value="SmpB"/>
</dbReference>
<dbReference type="Proteomes" id="UP000824090">
    <property type="component" value="Unassembled WGS sequence"/>
</dbReference>
<dbReference type="NCBIfam" id="NF003843">
    <property type="entry name" value="PRK05422.1"/>
    <property type="match status" value="1"/>
</dbReference>
<dbReference type="GO" id="GO:0003723">
    <property type="term" value="F:RNA binding"/>
    <property type="evidence" value="ECO:0007669"/>
    <property type="project" value="UniProtKB-UniRule"/>
</dbReference>
<keyword evidence="2 3" id="KW-0694">RNA-binding</keyword>
<keyword evidence="1 3" id="KW-0963">Cytoplasm</keyword>
<dbReference type="HAMAP" id="MF_00023">
    <property type="entry name" value="SmpB"/>
    <property type="match status" value="1"/>
</dbReference>
<name>A0A9D1L502_9FIRM</name>
<dbReference type="PANTHER" id="PTHR30308">
    <property type="entry name" value="TMRNA-BINDING COMPONENT OF TRANS-TRANSLATION TAGGING COMPLEX"/>
    <property type="match status" value="1"/>
</dbReference>
<dbReference type="GO" id="GO:0070930">
    <property type="term" value="P:trans-translation-dependent protein tagging"/>
    <property type="evidence" value="ECO:0007669"/>
    <property type="project" value="TreeGrafter"/>
</dbReference>
<comment type="similarity">
    <text evidence="3">Belongs to the SmpB family.</text>
</comment>
<evidence type="ECO:0000256" key="1">
    <source>
        <dbReference type="ARBA" id="ARBA00022490"/>
    </source>
</evidence>
<dbReference type="NCBIfam" id="TIGR00086">
    <property type="entry name" value="smpB"/>
    <property type="match status" value="1"/>
</dbReference>
<dbReference type="InterPro" id="IPR000037">
    <property type="entry name" value="SsrA-bd_prot"/>
</dbReference>
<comment type="function">
    <text evidence="3">Required for rescue of stalled ribosomes mediated by trans-translation. Binds to transfer-messenger RNA (tmRNA), required for stable association of tmRNA with ribosomes. tmRNA and SmpB together mimic tRNA shape, replacing the anticodon stem-loop with SmpB. tmRNA is encoded by the ssrA gene; the 2 termini fold to resemble tRNA(Ala) and it encodes a 'tag peptide', a short internal open reading frame. During trans-translation Ala-aminoacylated tmRNA acts like a tRNA, entering the A-site of stalled ribosomes, displacing the stalled mRNA. The ribosome then switches to translate the ORF on the tmRNA; the nascent peptide is terminated with the 'tag peptide' encoded by the tmRNA and targeted for degradation. The ribosome is freed to recommence translation, which seems to be the essential function of trans-translation.</text>
</comment>
<reference evidence="5" key="1">
    <citation type="submission" date="2020-10" db="EMBL/GenBank/DDBJ databases">
        <authorList>
            <person name="Gilroy R."/>
        </authorList>
    </citation>
    <scope>NUCLEOTIDE SEQUENCE</scope>
    <source>
        <strain evidence="5">ChiHcec3-6078</strain>
    </source>
</reference>
<gene>
    <name evidence="3 5" type="primary">smpB</name>
    <name evidence="5" type="ORF">IAC50_01460</name>
</gene>
<feature type="region of interest" description="Disordered" evidence="4">
    <location>
        <begin position="130"/>
        <end position="149"/>
    </location>
</feature>
<dbReference type="PROSITE" id="PS01317">
    <property type="entry name" value="SSRP"/>
    <property type="match status" value="1"/>
</dbReference>
<evidence type="ECO:0000256" key="3">
    <source>
        <dbReference type="HAMAP-Rule" id="MF_00023"/>
    </source>
</evidence>
<comment type="caution">
    <text evidence="5">The sequence shown here is derived from an EMBL/GenBank/DDBJ whole genome shotgun (WGS) entry which is preliminary data.</text>
</comment>
<comment type="subcellular location">
    <subcellularLocation>
        <location evidence="3">Cytoplasm</location>
    </subcellularLocation>
    <text evidence="3">The tmRNA-SmpB complex associates with stalled 70S ribosomes.</text>
</comment>
<dbReference type="EMBL" id="DVMP01000033">
    <property type="protein sequence ID" value="HIU25149.1"/>
    <property type="molecule type" value="Genomic_DNA"/>
</dbReference>
<dbReference type="PANTHER" id="PTHR30308:SF2">
    <property type="entry name" value="SSRA-BINDING PROTEIN"/>
    <property type="match status" value="1"/>
</dbReference>
<evidence type="ECO:0000313" key="5">
    <source>
        <dbReference type="EMBL" id="HIU25149.1"/>
    </source>
</evidence>
<dbReference type="InterPro" id="IPR020081">
    <property type="entry name" value="SsrA-bd_prot_CS"/>
</dbReference>
<sequence>MKLAANNKKARHDYFIEETYEAGIALTGTEIKSVRHGRVSIKESYAKIEGEEVILYGMNISPYDHGNRFNVDPLRPRKLLLHKREIRKLIGYTTLKGLTLVPLRMYINDRGIAKIELAVAKGKKQYDKRHDIAKRDADRRIQRAVRKEQ</sequence>
<evidence type="ECO:0000256" key="4">
    <source>
        <dbReference type="SAM" id="MobiDB-lite"/>
    </source>
</evidence>
<accession>A0A9D1L502</accession>
<dbReference type="AlphaFoldDB" id="A0A9D1L502"/>
<organism evidence="5 6">
    <name type="scientific">Candidatus Allocopromorpha excrementigallinarum</name>
    <dbReference type="NCBI Taxonomy" id="2840742"/>
    <lineage>
        <taxon>Bacteria</taxon>
        <taxon>Bacillati</taxon>
        <taxon>Bacillota</taxon>
        <taxon>Clostridia</taxon>
        <taxon>Eubacteriales</taxon>
        <taxon>Eubacteriaceae</taxon>
        <taxon>Eubacteriaceae incertae sedis</taxon>
        <taxon>Candidatus Allocopromorpha</taxon>
    </lineage>
</organism>
<evidence type="ECO:0000313" key="6">
    <source>
        <dbReference type="Proteomes" id="UP000824090"/>
    </source>
</evidence>
<dbReference type="GO" id="GO:0070929">
    <property type="term" value="P:trans-translation"/>
    <property type="evidence" value="ECO:0007669"/>
    <property type="project" value="UniProtKB-UniRule"/>
</dbReference>
<dbReference type="CDD" id="cd09294">
    <property type="entry name" value="SmpB"/>
    <property type="match status" value="1"/>
</dbReference>
<proteinExistence type="inferred from homology"/>